<dbReference type="InterPro" id="IPR018957">
    <property type="entry name" value="Znf_C3HC4_RING-type"/>
</dbReference>
<evidence type="ECO:0000256" key="6">
    <source>
        <dbReference type="SAM" id="MobiDB-lite"/>
    </source>
</evidence>
<feature type="coiled-coil region" evidence="5">
    <location>
        <begin position="146"/>
        <end position="173"/>
    </location>
</feature>
<dbReference type="InterPro" id="IPR017907">
    <property type="entry name" value="Znf_RING_CS"/>
</dbReference>
<keyword evidence="5" id="KW-0175">Coiled coil</keyword>
<dbReference type="InterPro" id="IPR013083">
    <property type="entry name" value="Znf_RING/FYVE/PHD"/>
</dbReference>
<evidence type="ECO:0000259" key="8">
    <source>
        <dbReference type="PROSITE" id="PS50089"/>
    </source>
</evidence>
<reference evidence="9" key="1">
    <citation type="journal article" date="2019" name="Environ. Microbiol.">
        <title>Fungal ecological strategies reflected in gene transcription - a case study of two litter decomposers.</title>
        <authorList>
            <person name="Barbi F."/>
            <person name="Kohler A."/>
            <person name="Barry K."/>
            <person name="Baskaran P."/>
            <person name="Daum C."/>
            <person name="Fauchery L."/>
            <person name="Ihrmark K."/>
            <person name="Kuo A."/>
            <person name="LaButti K."/>
            <person name="Lipzen A."/>
            <person name="Morin E."/>
            <person name="Grigoriev I.V."/>
            <person name="Henrissat B."/>
            <person name="Lindahl B."/>
            <person name="Martin F."/>
        </authorList>
    </citation>
    <scope>NUCLEOTIDE SEQUENCE</scope>
    <source>
        <strain evidence="9">JB14</strain>
    </source>
</reference>
<dbReference type="PROSITE" id="PS00518">
    <property type="entry name" value="ZF_RING_1"/>
    <property type="match status" value="1"/>
</dbReference>
<dbReference type="SUPFAM" id="SSF57850">
    <property type="entry name" value="RING/U-box"/>
    <property type="match status" value="1"/>
</dbReference>
<organism evidence="9 10">
    <name type="scientific">Gymnopus androsaceus JB14</name>
    <dbReference type="NCBI Taxonomy" id="1447944"/>
    <lineage>
        <taxon>Eukaryota</taxon>
        <taxon>Fungi</taxon>
        <taxon>Dikarya</taxon>
        <taxon>Basidiomycota</taxon>
        <taxon>Agaricomycotina</taxon>
        <taxon>Agaricomycetes</taxon>
        <taxon>Agaricomycetidae</taxon>
        <taxon>Agaricales</taxon>
        <taxon>Marasmiineae</taxon>
        <taxon>Omphalotaceae</taxon>
        <taxon>Gymnopus</taxon>
    </lineage>
</organism>
<gene>
    <name evidence="9" type="ORF">BT96DRAFT_1005924</name>
</gene>
<accession>A0A6A4GMV3</accession>
<keyword evidence="7" id="KW-0732">Signal</keyword>
<keyword evidence="1" id="KW-0479">Metal-binding</keyword>
<dbReference type="EMBL" id="ML769865">
    <property type="protein sequence ID" value="KAE9386585.1"/>
    <property type="molecule type" value="Genomic_DNA"/>
</dbReference>
<dbReference type="InterPro" id="IPR001841">
    <property type="entry name" value="Znf_RING"/>
</dbReference>
<sequence>MTIFPCFLQCWCAFIVPSSLPSQILPYLYSILAPTPPPASSRSLTVSPYKRTITYSKRDRARVTAPSRHPQTRTLPTPQTSSASKRNASSSRNALRDVIDLSNNDSDIRCLITAPSCQTRSRSRGISSSSRNMSIMELSDDSDVDIADIRKRLADALKELDATKKEVEQYEAATKEENTCEMCVGVIWQPCILPCGHVLCAECIYDYVYYHRKAGHQLHSTTCGYCRAPILRAPVLSLEWQERVADMALAKGIPIPERTKFTWPPPPGTPKHLRSD</sequence>
<protein>
    <recommendedName>
        <fullName evidence="8">RING-type domain-containing protein</fullName>
    </recommendedName>
</protein>
<evidence type="ECO:0000256" key="4">
    <source>
        <dbReference type="PROSITE-ProRule" id="PRU00175"/>
    </source>
</evidence>
<evidence type="ECO:0000256" key="7">
    <source>
        <dbReference type="SAM" id="SignalP"/>
    </source>
</evidence>
<evidence type="ECO:0000256" key="1">
    <source>
        <dbReference type="ARBA" id="ARBA00022723"/>
    </source>
</evidence>
<feature type="region of interest" description="Disordered" evidence="6">
    <location>
        <begin position="58"/>
        <end position="94"/>
    </location>
</feature>
<dbReference type="Proteomes" id="UP000799118">
    <property type="component" value="Unassembled WGS sequence"/>
</dbReference>
<keyword evidence="3" id="KW-0862">Zinc</keyword>
<evidence type="ECO:0000313" key="10">
    <source>
        <dbReference type="Proteomes" id="UP000799118"/>
    </source>
</evidence>
<feature type="compositionally biased region" description="Low complexity" evidence="6">
    <location>
        <begin position="81"/>
        <end position="93"/>
    </location>
</feature>
<keyword evidence="10" id="KW-1185">Reference proteome</keyword>
<keyword evidence="2 4" id="KW-0863">Zinc-finger</keyword>
<dbReference type="AlphaFoldDB" id="A0A6A4GMV3"/>
<evidence type="ECO:0000313" key="9">
    <source>
        <dbReference type="EMBL" id="KAE9386585.1"/>
    </source>
</evidence>
<feature type="signal peptide" evidence="7">
    <location>
        <begin position="1"/>
        <end position="21"/>
    </location>
</feature>
<dbReference type="Pfam" id="PF00097">
    <property type="entry name" value="zf-C3HC4"/>
    <property type="match status" value="1"/>
</dbReference>
<dbReference type="PROSITE" id="PS50089">
    <property type="entry name" value="ZF_RING_2"/>
    <property type="match status" value="1"/>
</dbReference>
<dbReference type="Gene3D" id="3.30.40.10">
    <property type="entry name" value="Zinc/RING finger domain, C3HC4 (zinc finger)"/>
    <property type="match status" value="1"/>
</dbReference>
<evidence type="ECO:0000256" key="3">
    <source>
        <dbReference type="ARBA" id="ARBA00022833"/>
    </source>
</evidence>
<proteinExistence type="predicted"/>
<dbReference type="OrthoDB" id="6105938at2759"/>
<feature type="chain" id="PRO_5025414714" description="RING-type domain-containing protein" evidence="7">
    <location>
        <begin position="22"/>
        <end position="276"/>
    </location>
</feature>
<name>A0A6A4GMV3_9AGAR</name>
<feature type="domain" description="RING-type" evidence="8">
    <location>
        <begin position="180"/>
        <end position="227"/>
    </location>
</feature>
<dbReference type="GO" id="GO:0008270">
    <property type="term" value="F:zinc ion binding"/>
    <property type="evidence" value="ECO:0007669"/>
    <property type="project" value="UniProtKB-KW"/>
</dbReference>
<evidence type="ECO:0000256" key="2">
    <source>
        <dbReference type="ARBA" id="ARBA00022771"/>
    </source>
</evidence>
<evidence type="ECO:0000256" key="5">
    <source>
        <dbReference type="SAM" id="Coils"/>
    </source>
</evidence>